<accession>A0A2G9RLQ7</accession>
<proteinExistence type="predicted"/>
<name>A0A2G9RLQ7_AQUCT</name>
<dbReference type="GO" id="GO:0005634">
    <property type="term" value="C:nucleus"/>
    <property type="evidence" value="ECO:0007669"/>
    <property type="project" value="TreeGrafter"/>
</dbReference>
<reference evidence="3" key="1">
    <citation type="journal article" date="2017" name="Nat. Commun.">
        <title>The North American bullfrog draft genome provides insight into hormonal regulation of long noncoding RNA.</title>
        <authorList>
            <person name="Hammond S.A."/>
            <person name="Warren R.L."/>
            <person name="Vandervalk B.P."/>
            <person name="Kucuk E."/>
            <person name="Khan H."/>
            <person name="Gibb E.A."/>
            <person name="Pandoh P."/>
            <person name="Kirk H."/>
            <person name="Zhao Y."/>
            <person name="Jones M."/>
            <person name="Mungall A.J."/>
            <person name="Coope R."/>
            <person name="Pleasance S."/>
            <person name="Moore R.A."/>
            <person name="Holt R.A."/>
            <person name="Round J.M."/>
            <person name="Ohora S."/>
            <person name="Walle B.V."/>
            <person name="Veldhoen N."/>
            <person name="Helbing C.C."/>
            <person name="Birol I."/>
        </authorList>
    </citation>
    <scope>NUCLEOTIDE SEQUENCE [LARGE SCALE GENOMIC DNA]</scope>
</reference>
<feature type="non-terminal residue" evidence="2">
    <location>
        <position position="166"/>
    </location>
</feature>
<keyword evidence="3" id="KW-1185">Reference proteome</keyword>
<dbReference type="EMBL" id="KV936458">
    <property type="protein sequence ID" value="PIO28812.1"/>
    <property type="molecule type" value="Genomic_DNA"/>
</dbReference>
<dbReference type="AlphaFoldDB" id="A0A2G9RLQ7"/>
<evidence type="ECO:0000313" key="2">
    <source>
        <dbReference type="EMBL" id="PIO28812.1"/>
    </source>
</evidence>
<dbReference type="InterPro" id="IPR038765">
    <property type="entry name" value="Papain-like_cys_pep_sf"/>
</dbReference>
<feature type="domain" description="USP" evidence="1">
    <location>
        <begin position="1"/>
        <end position="166"/>
    </location>
</feature>
<dbReference type="GO" id="GO:0005829">
    <property type="term" value="C:cytosol"/>
    <property type="evidence" value="ECO:0007669"/>
    <property type="project" value="TreeGrafter"/>
</dbReference>
<organism evidence="2 3">
    <name type="scientific">Aquarana catesbeiana</name>
    <name type="common">American bullfrog</name>
    <name type="synonym">Rana catesbeiana</name>
    <dbReference type="NCBI Taxonomy" id="8400"/>
    <lineage>
        <taxon>Eukaryota</taxon>
        <taxon>Metazoa</taxon>
        <taxon>Chordata</taxon>
        <taxon>Craniata</taxon>
        <taxon>Vertebrata</taxon>
        <taxon>Euteleostomi</taxon>
        <taxon>Amphibia</taxon>
        <taxon>Batrachia</taxon>
        <taxon>Anura</taxon>
        <taxon>Neobatrachia</taxon>
        <taxon>Ranoidea</taxon>
        <taxon>Ranidae</taxon>
        <taxon>Aquarana</taxon>
    </lineage>
</organism>
<dbReference type="InterPro" id="IPR050164">
    <property type="entry name" value="Peptidase_C19"/>
</dbReference>
<dbReference type="PROSITE" id="PS50235">
    <property type="entry name" value="USP_3"/>
    <property type="match status" value="1"/>
</dbReference>
<dbReference type="InterPro" id="IPR028889">
    <property type="entry name" value="USP"/>
</dbReference>
<protein>
    <recommendedName>
        <fullName evidence="1">USP domain-containing protein</fullName>
    </recommendedName>
</protein>
<dbReference type="OrthoDB" id="292964at2759"/>
<dbReference type="GO" id="GO:0004843">
    <property type="term" value="F:cysteine-type deubiquitinase activity"/>
    <property type="evidence" value="ECO:0007669"/>
    <property type="project" value="InterPro"/>
</dbReference>
<evidence type="ECO:0000313" key="3">
    <source>
        <dbReference type="Proteomes" id="UP000228934"/>
    </source>
</evidence>
<gene>
    <name evidence="2" type="ORF">AB205_0114140</name>
</gene>
<dbReference type="PANTHER" id="PTHR24006:SF796">
    <property type="entry name" value="UBL CARBOXYL-TERMINAL HYDROLASE 18-RELATED"/>
    <property type="match status" value="1"/>
</dbReference>
<sequence>MRALYTIQLGERITCQRCSQQRTSNSDLLAIPLRLSYSKFHRKLTLERTLWRYFRSHETHDDRNLCPKCKSSRIVKVTHLRSLPRTLNIHLKRLSQKNPLQKVNRTLSFPPVLDLHEVLDPEHLPPEEYSMVRQYIILHHLRYAEAELCIRGVAYARGEGGSFKRL</sequence>
<dbReference type="CDD" id="cd02257">
    <property type="entry name" value="Peptidase_C19"/>
    <property type="match status" value="1"/>
</dbReference>
<dbReference type="Gene3D" id="3.90.70.10">
    <property type="entry name" value="Cysteine proteinases"/>
    <property type="match status" value="1"/>
</dbReference>
<dbReference type="Pfam" id="PF00443">
    <property type="entry name" value="UCH"/>
    <property type="match status" value="1"/>
</dbReference>
<dbReference type="PANTHER" id="PTHR24006">
    <property type="entry name" value="UBIQUITIN CARBOXYL-TERMINAL HYDROLASE"/>
    <property type="match status" value="1"/>
</dbReference>
<evidence type="ECO:0000259" key="1">
    <source>
        <dbReference type="PROSITE" id="PS50235"/>
    </source>
</evidence>
<dbReference type="Proteomes" id="UP000228934">
    <property type="component" value="Unassembled WGS sequence"/>
</dbReference>
<dbReference type="InterPro" id="IPR001394">
    <property type="entry name" value="Peptidase_C19_UCH"/>
</dbReference>
<dbReference type="SUPFAM" id="SSF54001">
    <property type="entry name" value="Cysteine proteinases"/>
    <property type="match status" value="1"/>
</dbReference>
<dbReference type="GO" id="GO:0016579">
    <property type="term" value="P:protein deubiquitination"/>
    <property type="evidence" value="ECO:0007669"/>
    <property type="project" value="InterPro"/>
</dbReference>